<reference evidence="14" key="1">
    <citation type="submission" date="2022-10" db="EMBL/GenBank/DDBJ databases">
        <title>Genome assembly of Pristionchus species.</title>
        <authorList>
            <person name="Yoshida K."/>
            <person name="Sommer R.J."/>
        </authorList>
    </citation>
    <scope>NUCLEOTIDE SEQUENCE [LARGE SCALE GENOMIC DNA]</scope>
    <source>
        <strain evidence="14">RS5460</strain>
    </source>
</reference>
<keyword evidence="10 12" id="KW-0472">Membrane</keyword>
<evidence type="ECO:0000256" key="7">
    <source>
        <dbReference type="ARBA" id="ARBA00022958"/>
    </source>
</evidence>
<dbReference type="GO" id="GO:0016020">
    <property type="term" value="C:membrane"/>
    <property type="evidence" value="ECO:0007669"/>
    <property type="project" value="InterPro"/>
</dbReference>
<dbReference type="GO" id="GO:0012505">
    <property type="term" value="C:endomembrane system"/>
    <property type="evidence" value="ECO:0007669"/>
    <property type="project" value="UniProtKB-SubCell"/>
</dbReference>
<keyword evidence="3" id="KW-0813">Transport</keyword>
<evidence type="ECO:0000256" key="6">
    <source>
        <dbReference type="ARBA" id="ARBA00022826"/>
    </source>
</evidence>
<dbReference type="EMBL" id="BTRK01000006">
    <property type="protein sequence ID" value="GMR61105.1"/>
    <property type="molecule type" value="Genomic_DNA"/>
</dbReference>
<feature type="transmembrane region" description="Helical" evidence="12">
    <location>
        <begin position="54"/>
        <end position="75"/>
    </location>
</feature>
<organism evidence="13 14">
    <name type="scientific">Pristionchus mayeri</name>
    <dbReference type="NCBI Taxonomy" id="1317129"/>
    <lineage>
        <taxon>Eukaryota</taxon>
        <taxon>Metazoa</taxon>
        <taxon>Ecdysozoa</taxon>
        <taxon>Nematoda</taxon>
        <taxon>Chromadorea</taxon>
        <taxon>Rhabditida</taxon>
        <taxon>Rhabditina</taxon>
        <taxon>Diplogasteromorpha</taxon>
        <taxon>Diplogasteroidea</taxon>
        <taxon>Neodiplogasteridae</taxon>
        <taxon>Pristionchus</taxon>
    </lineage>
</organism>
<name>A0AAN5DFI4_9BILA</name>
<evidence type="ECO:0000256" key="8">
    <source>
        <dbReference type="ARBA" id="ARBA00022989"/>
    </source>
</evidence>
<dbReference type="Proteomes" id="UP001328107">
    <property type="component" value="Unassembled WGS sequence"/>
</dbReference>
<keyword evidence="6" id="KW-0631">Potassium channel</keyword>
<dbReference type="Pfam" id="PF05197">
    <property type="entry name" value="TRIC"/>
    <property type="match status" value="1"/>
</dbReference>
<feature type="non-terminal residue" evidence="13">
    <location>
        <position position="1"/>
    </location>
</feature>
<feature type="transmembrane region" description="Helical" evidence="12">
    <location>
        <begin position="208"/>
        <end position="231"/>
    </location>
</feature>
<sequence>RPAMLIEAQLEAQSLALRGFIHQYLDVLEIVHYVLCALSVREDFSLRWGSGNPLGSWFFTATRCLASSIIGHFLLLSPPLLISALLDATKLTKITIIWALVFFAPRDFFYAIFEPRSHARAAFVLLKEVQRVHKVYLGWSSEPSADSLTKFVSAARGAGNGLIRNIQQISMGTGSLSTTNEFIHPSTPVKVAIASAAAFTFIDINRNITYLIVVYSVIVLKASAIAGRPLLGLG</sequence>
<dbReference type="AlphaFoldDB" id="A0AAN5DFI4"/>
<gene>
    <name evidence="13" type="ORF">PMAYCL1PPCAC_31300</name>
</gene>
<comment type="caution">
    <text evidence="13">The sequence shown here is derived from an EMBL/GenBank/DDBJ whole genome shotgun (WGS) entry which is preliminary data.</text>
</comment>
<evidence type="ECO:0000256" key="4">
    <source>
        <dbReference type="ARBA" id="ARBA00022538"/>
    </source>
</evidence>
<evidence type="ECO:0000256" key="10">
    <source>
        <dbReference type="ARBA" id="ARBA00023136"/>
    </source>
</evidence>
<comment type="similarity">
    <text evidence="2">Belongs to the TMEM38 family.</text>
</comment>
<evidence type="ECO:0000256" key="12">
    <source>
        <dbReference type="SAM" id="Phobius"/>
    </source>
</evidence>
<evidence type="ECO:0000313" key="13">
    <source>
        <dbReference type="EMBL" id="GMR61105.1"/>
    </source>
</evidence>
<dbReference type="GO" id="GO:0005267">
    <property type="term" value="F:potassium channel activity"/>
    <property type="evidence" value="ECO:0007669"/>
    <property type="project" value="UniProtKB-KW"/>
</dbReference>
<dbReference type="PANTHER" id="PTHR12454">
    <property type="entry name" value="TRIMERIC INTRACELLULAR CATION CHANNEL"/>
    <property type="match status" value="1"/>
</dbReference>
<evidence type="ECO:0000256" key="11">
    <source>
        <dbReference type="ARBA" id="ARBA00023303"/>
    </source>
</evidence>
<keyword evidence="7" id="KW-0630">Potassium</keyword>
<keyword evidence="9" id="KW-0406">Ion transport</keyword>
<keyword evidence="4" id="KW-0633">Potassium transport</keyword>
<proteinExistence type="inferred from homology"/>
<keyword evidence="11" id="KW-0407">Ion channel</keyword>
<feature type="transmembrane region" description="Helical" evidence="12">
    <location>
        <begin position="95"/>
        <end position="113"/>
    </location>
</feature>
<accession>A0AAN5DFI4</accession>
<evidence type="ECO:0000256" key="3">
    <source>
        <dbReference type="ARBA" id="ARBA00022448"/>
    </source>
</evidence>
<evidence type="ECO:0000256" key="2">
    <source>
        <dbReference type="ARBA" id="ARBA00005766"/>
    </source>
</evidence>
<dbReference type="PANTHER" id="PTHR12454:SF11">
    <property type="entry name" value="GH25683P"/>
    <property type="match status" value="1"/>
</dbReference>
<evidence type="ECO:0000256" key="9">
    <source>
        <dbReference type="ARBA" id="ARBA00023065"/>
    </source>
</evidence>
<dbReference type="InterPro" id="IPR007866">
    <property type="entry name" value="TRIC_channel"/>
</dbReference>
<evidence type="ECO:0000256" key="1">
    <source>
        <dbReference type="ARBA" id="ARBA00004127"/>
    </source>
</evidence>
<evidence type="ECO:0000313" key="14">
    <source>
        <dbReference type="Proteomes" id="UP001328107"/>
    </source>
</evidence>
<evidence type="ECO:0000256" key="5">
    <source>
        <dbReference type="ARBA" id="ARBA00022692"/>
    </source>
</evidence>
<keyword evidence="8 12" id="KW-1133">Transmembrane helix</keyword>
<keyword evidence="5 12" id="KW-0812">Transmembrane</keyword>
<comment type="subcellular location">
    <subcellularLocation>
        <location evidence="1">Endomembrane system</location>
        <topology evidence="1">Multi-pass membrane protein</topology>
    </subcellularLocation>
</comment>
<protein>
    <submittedName>
        <fullName evidence="13">Uncharacterized protein</fullName>
    </submittedName>
</protein>
<keyword evidence="14" id="KW-1185">Reference proteome</keyword>
<dbReference type="GO" id="GO:0042802">
    <property type="term" value="F:identical protein binding"/>
    <property type="evidence" value="ECO:0007669"/>
    <property type="project" value="InterPro"/>
</dbReference>